<comment type="subcellular location">
    <subcellularLocation>
        <location evidence="1">Cell membrane</location>
        <topology evidence="1">Multi-pass membrane protein</topology>
    </subcellularLocation>
</comment>
<evidence type="ECO:0000313" key="7">
    <source>
        <dbReference type="EMBL" id="KLI02006.1"/>
    </source>
</evidence>
<dbReference type="PANTHER" id="PTHR30250">
    <property type="entry name" value="PST FAMILY PREDICTED COLANIC ACID TRANSPORTER"/>
    <property type="match status" value="1"/>
</dbReference>
<keyword evidence="3 6" id="KW-0812">Transmembrane</keyword>
<keyword evidence="8" id="KW-1185">Reference proteome</keyword>
<evidence type="ECO:0000256" key="5">
    <source>
        <dbReference type="ARBA" id="ARBA00023136"/>
    </source>
</evidence>
<feature type="transmembrane region" description="Helical" evidence="6">
    <location>
        <begin position="61"/>
        <end position="89"/>
    </location>
</feature>
<sequence>LGDLYLIVRYKKLFYLRYFSINKKLIKRMVLFGLPILVATSLSSLLNSLDRLSLRMWSDFYQIGIFTATLKIAAVLSIVQTSFTSFWVPTAYRWYAEEKNIAYYKVVSDSILLVMSVLAVGILIFKDLIVSILSSGYADSRYLIGFLCLQPIIYTVSETTCLGIVFSRKSYLSIFVGVIAIIPNTVLNILLVPKYGAIGAAIATSVSYVFFFAARTYFSNKSGMKFAVSKHYMVLLVLLVSAFINLVQTNMLLINLLILLVVLAIQYTSVNQIWRTYKGKRLMIK</sequence>
<dbReference type="EMBL" id="AFVQ02000140">
    <property type="protein sequence ID" value="KLI02006.1"/>
    <property type="molecule type" value="Genomic_DNA"/>
</dbReference>
<evidence type="ECO:0000256" key="3">
    <source>
        <dbReference type="ARBA" id="ARBA00022692"/>
    </source>
</evidence>
<accession>A0A0U1QN47</accession>
<keyword evidence="2" id="KW-1003">Cell membrane</keyword>
<evidence type="ECO:0000256" key="2">
    <source>
        <dbReference type="ARBA" id="ARBA00022475"/>
    </source>
</evidence>
<feature type="non-terminal residue" evidence="7">
    <location>
        <position position="1"/>
    </location>
</feature>
<feature type="transmembrane region" description="Helical" evidence="6">
    <location>
        <begin position="253"/>
        <end position="274"/>
    </location>
</feature>
<feature type="transmembrane region" description="Helical" evidence="6">
    <location>
        <begin position="142"/>
        <end position="165"/>
    </location>
</feature>
<evidence type="ECO:0000313" key="8">
    <source>
        <dbReference type="Proteomes" id="UP000035553"/>
    </source>
</evidence>
<dbReference type="InterPro" id="IPR050833">
    <property type="entry name" value="Poly_Biosynth_Transport"/>
</dbReference>
<reference evidence="7 8" key="1">
    <citation type="journal article" date="2011" name="J. Bacteriol.">
        <title>Draft genome sequence of Sporolactobacillus inulinus strain CASD, an efficient D-lactic acid-producing bacterium with high-concentration lactate tolerance capability.</title>
        <authorList>
            <person name="Yu B."/>
            <person name="Su F."/>
            <person name="Wang L."/>
            <person name="Xu K."/>
            <person name="Zhao B."/>
            <person name="Xu P."/>
        </authorList>
    </citation>
    <scope>NUCLEOTIDE SEQUENCE [LARGE SCALE GENOMIC DNA]</scope>
    <source>
        <strain evidence="7 8">CASD</strain>
    </source>
</reference>
<evidence type="ECO:0000256" key="6">
    <source>
        <dbReference type="SAM" id="Phobius"/>
    </source>
</evidence>
<keyword evidence="4 6" id="KW-1133">Transmembrane helix</keyword>
<feature type="transmembrane region" description="Helical" evidence="6">
    <location>
        <begin position="29"/>
        <end position="49"/>
    </location>
</feature>
<organism evidence="7 8">
    <name type="scientific">Sporolactobacillus inulinus CASD</name>
    <dbReference type="NCBI Taxonomy" id="1069536"/>
    <lineage>
        <taxon>Bacteria</taxon>
        <taxon>Bacillati</taxon>
        <taxon>Bacillota</taxon>
        <taxon>Bacilli</taxon>
        <taxon>Bacillales</taxon>
        <taxon>Sporolactobacillaceae</taxon>
        <taxon>Sporolactobacillus</taxon>
    </lineage>
</organism>
<feature type="transmembrane region" description="Helical" evidence="6">
    <location>
        <begin position="197"/>
        <end position="218"/>
    </location>
</feature>
<feature type="transmembrane region" description="Helical" evidence="6">
    <location>
        <begin position="110"/>
        <end position="130"/>
    </location>
</feature>
<comment type="caution">
    <text evidence="7">The sequence shown here is derived from an EMBL/GenBank/DDBJ whole genome shotgun (WGS) entry which is preliminary data.</text>
</comment>
<protein>
    <submittedName>
        <fullName evidence="7">Polysaccharide biosynthesis protein</fullName>
    </submittedName>
</protein>
<feature type="transmembrane region" description="Helical" evidence="6">
    <location>
        <begin position="172"/>
        <end position="191"/>
    </location>
</feature>
<proteinExistence type="predicted"/>
<dbReference type="PANTHER" id="PTHR30250:SF11">
    <property type="entry name" value="O-ANTIGEN TRANSPORTER-RELATED"/>
    <property type="match status" value="1"/>
</dbReference>
<feature type="transmembrane region" description="Helical" evidence="6">
    <location>
        <begin position="230"/>
        <end position="247"/>
    </location>
</feature>
<dbReference type="STRING" id="1069536.SINU_10390"/>
<evidence type="ECO:0000256" key="1">
    <source>
        <dbReference type="ARBA" id="ARBA00004651"/>
    </source>
</evidence>
<evidence type="ECO:0000256" key="4">
    <source>
        <dbReference type="ARBA" id="ARBA00022989"/>
    </source>
</evidence>
<dbReference type="AlphaFoldDB" id="A0A0U1QN47"/>
<dbReference type="GO" id="GO:0005886">
    <property type="term" value="C:plasma membrane"/>
    <property type="evidence" value="ECO:0007669"/>
    <property type="project" value="UniProtKB-SubCell"/>
</dbReference>
<keyword evidence="5 6" id="KW-0472">Membrane</keyword>
<name>A0A0U1QN47_9BACL</name>
<dbReference type="RefSeq" id="WP_047035286.1">
    <property type="nucleotide sequence ID" value="NZ_AFVQ02000140.1"/>
</dbReference>
<dbReference type="Proteomes" id="UP000035553">
    <property type="component" value="Unassembled WGS sequence"/>
</dbReference>
<gene>
    <name evidence="7" type="ORF">SINU_10390</name>
</gene>